<evidence type="ECO:0000256" key="1">
    <source>
        <dbReference type="RuleBase" id="RU003847"/>
    </source>
</evidence>
<organism evidence="4 5">
    <name type="scientific">Candidatus Bacteroides pullicola</name>
    <dbReference type="NCBI Taxonomy" id="2838475"/>
    <lineage>
        <taxon>Bacteria</taxon>
        <taxon>Pseudomonadati</taxon>
        <taxon>Bacteroidota</taxon>
        <taxon>Bacteroidia</taxon>
        <taxon>Bacteroidales</taxon>
        <taxon>Bacteroidaceae</taxon>
        <taxon>Bacteroides</taxon>
    </lineage>
</organism>
<dbReference type="GO" id="GO:0005886">
    <property type="term" value="C:plasma membrane"/>
    <property type="evidence" value="ECO:0007669"/>
    <property type="project" value="TreeGrafter"/>
</dbReference>
<dbReference type="InterPro" id="IPR043519">
    <property type="entry name" value="NT_sf"/>
</dbReference>
<dbReference type="GO" id="GO:0015969">
    <property type="term" value="P:guanosine tetraphosphate metabolic process"/>
    <property type="evidence" value="ECO:0007669"/>
    <property type="project" value="InterPro"/>
</dbReference>
<dbReference type="Pfam" id="PF13291">
    <property type="entry name" value="ACT_4"/>
    <property type="match status" value="1"/>
</dbReference>
<proteinExistence type="inferred from homology"/>
<dbReference type="FunFam" id="3.10.20.30:FF:000002">
    <property type="entry name" value="GTP pyrophosphokinase (RelA/SpoT)"/>
    <property type="match status" value="1"/>
</dbReference>
<comment type="caution">
    <text evidence="4">The sequence shown here is derived from an EMBL/GenBank/DDBJ whole genome shotgun (WGS) entry which is preliminary data.</text>
</comment>
<dbReference type="SUPFAM" id="SSF109604">
    <property type="entry name" value="HD-domain/PDEase-like"/>
    <property type="match status" value="1"/>
</dbReference>
<dbReference type="InterPro" id="IPR045600">
    <property type="entry name" value="RelA/SpoT_AH_RIS"/>
</dbReference>
<dbReference type="EMBL" id="DXCV01000083">
    <property type="protein sequence ID" value="HIY89363.1"/>
    <property type="molecule type" value="Genomic_DNA"/>
</dbReference>
<dbReference type="PANTHER" id="PTHR21262">
    <property type="entry name" value="GUANOSINE-3',5'-BIS DIPHOSPHATE 3'-PYROPHOSPHOHYDROLASE"/>
    <property type="match status" value="1"/>
</dbReference>
<dbReference type="InterPro" id="IPR033655">
    <property type="entry name" value="TGS_RelA/SpoT"/>
</dbReference>
<accession>A0A9D2CLS3</accession>
<dbReference type="NCBIfam" id="TIGR00691">
    <property type="entry name" value="spoT_relA"/>
    <property type="match status" value="1"/>
</dbReference>
<evidence type="ECO:0000313" key="4">
    <source>
        <dbReference type="EMBL" id="HIY89363.1"/>
    </source>
</evidence>
<dbReference type="InterPro" id="IPR004095">
    <property type="entry name" value="TGS"/>
</dbReference>
<reference evidence="4" key="1">
    <citation type="journal article" date="2021" name="PeerJ">
        <title>Extensive microbial diversity within the chicken gut microbiome revealed by metagenomics and culture.</title>
        <authorList>
            <person name="Gilroy R."/>
            <person name="Ravi A."/>
            <person name="Getino M."/>
            <person name="Pursley I."/>
            <person name="Horton D.L."/>
            <person name="Alikhan N.F."/>
            <person name="Baker D."/>
            <person name="Gharbi K."/>
            <person name="Hall N."/>
            <person name="Watson M."/>
            <person name="Adriaenssens E.M."/>
            <person name="Foster-Nyarko E."/>
            <person name="Jarju S."/>
            <person name="Secka A."/>
            <person name="Antonio M."/>
            <person name="Oren A."/>
            <person name="Chaudhuri R.R."/>
            <person name="La Ragione R."/>
            <person name="Hildebrand F."/>
            <person name="Pallen M.J."/>
        </authorList>
    </citation>
    <scope>NUCLEOTIDE SEQUENCE</scope>
    <source>
        <strain evidence="4">Gambia2-208</strain>
    </source>
</reference>
<comment type="similarity">
    <text evidence="1">Belongs to the relA/spoT family.</text>
</comment>
<dbReference type="InterPro" id="IPR045865">
    <property type="entry name" value="ACT-like_dom_sf"/>
</dbReference>
<dbReference type="CDD" id="cd05399">
    <property type="entry name" value="NT_Rel-Spo_like"/>
    <property type="match status" value="1"/>
</dbReference>
<name>A0A9D2CLS3_9BACE</name>
<dbReference type="InterPro" id="IPR002912">
    <property type="entry name" value="ACT_dom"/>
</dbReference>
<sequence>METSAFFTPEERAQLIVLYRKLLQLSGDALQKGDCRRLKAHLVHSLQTNPIPRDVFGLNPIIKDMQTAVIVAEEIGMRRASILGVMLHDSVRIGTYTTEEIGQEFGEDVAGIIRGLIRVQELYQKSPSIESENFRKLLLSFAEDMRVILIMIANRVNIMRQIKDAENDEARLRVANEAAYLYAPLAHKLGLYKLKSELEDLSLKYTEHDVYYHIKEKLNETKASRDRYIANFIAPIQRKLEEAGLHFHIKGRTKSIHSIYQKMKKQKCPFEGVYDLFAIRVILDSPLEKEKQECWQVYSIVTDMYQPNPKRLRDWLSVPKSNGYESLHITVMGPEGKWVEVQIRTERMDDIAERGLAAHWRYKGIKGESGLDEWLTSVREALENSESDLEAMDRFKLELYEDEVFVFTPKGDLFKLPKGATVLDFAFHIHTALGCKCIGARVNGKNVPLRQRLQSGDQVEVMTSSTQTPKQDWLNIVTTSKARTKIKQALKEMVARQTDFAKEMLERKFKNRKIEYDDGTMMRLIKRMGYKVVTDFYQAVADGALDVNDLIDRYLEQQRRDTADSRDAAIYRSAEAFNLTPATPDEATTGGKEDVLVIDQNLKGLDYKLARCCNPIYGDDVFGFVSVNGGIKIHRTDCPNAPEMRQRFGYRIVRARWAGKAEGTQYPITLRVVGHDDIGIVTNITSIINKEDGISLRSISIDSNDGLFWGNLTVMLGDTARLEALIKKLRTVKGVKQVTRN</sequence>
<feature type="domain" description="ACT" evidence="2">
    <location>
        <begin position="669"/>
        <end position="741"/>
    </location>
</feature>
<dbReference type="SUPFAM" id="SSF81271">
    <property type="entry name" value="TGS-like"/>
    <property type="match status" value="1"/>
</dbReference>
<dbReference type="CDD" id="cd01668">
    <property type="entry name" value="TGS_RSH"/>
    <property type="match status" value="1"/>
</dbReference>
<dbReference type="InterPro" id="IPR012675">
    <property type="entry name" value="Beta-grasp_dom_sf"/>
</dbReference>
<dbReference type="AlphaFoldDB" id="A0A9D2CLS3"/>
<dbReference type="PROSITE" id="PS51671">
    <property type="entry name" value="ACT"/>
    <property type="match status" value="1"/>
</dbReference>
<dbReference type="SUPFAM" id="SSF55021">
    <property type="entry name" value="ACT-like"/>
    <property type="match status" value="1"/>
</dbReference>
<comment type="function">
    <text evidence="1">In eubacteria ppGpp (guanosine 3'-diphosphate 5'-diphosphate) is a mediator of the stringent response that coordinates a variety of cellular activities in response to changes in nutritional abundance.</text>
</comment>
<dbReference type="PANTHER" id="PTHR21262:SF31">
    <property type="entry name" value="GTP PYROPHOSPHOKINASE"/>
    <property type="match status" value="1"/>
</dbReference>
<protein>
    <submittedName>
        <fullName evidence="4">RelA/SpoT family protein</fullName>
    </submittedName>
</protein>
<evidence type="ECO:0000313" key="5">
    <source>
        <dbReference type="Proteomes" id="UP000886851"/>
    </source>
</evidence>
<dbReference type="InterPro" id="IPR007685">
    <property type="entry name" value="RelA_SpoT"/>
</dbReference>
<dbReference type="InterPro" id="IPR012676">
    <property type="entry name" value="TGS-like"/>
</dbReference>
<gene>
    <name evidence="4" type="ORF">H9824_11770</name>
</gene>
<feature type="domain" description="TGS" evidence="3">
    <location>
        <begin position="402"/>
        <end position="463"/>
    </location>
</feature>
<dbReference type="InterPro" id="IPR004811">
    <property type="entry name" value="RelA/Spo_fam"/>
</dbReference>
<dbReference type="Gene3D" id="3.10.20.30">
    <property type="match status" value="1"/>
</dbReference>
<dbReference type="CDD" id="cd04876">
    <property type="entry name" value="ACT_RelA-SpoT"/>
    <property type="match status" value="1"/>
</dbReference>
<dbReference type="Gene3D" id="3.30.70.260">
    <property type="match status" value="1"/>
</dbReference>
<dbReference type="Pfam" id="PF04607">
    <property type="entry name" value="RelA_SpoT"/>
    <property type="match status" value="1"/>
</dbReference>
<dbReference type="Gene3D" id="1.10.3210.10">
    <property type="entry name" value="Hypothetical protein af1432"/>
    <property type="match status" value="1"/>
</dbReference>
<dbReference type="Pfam" id="PF02824">
    <property type="entry name" value="TGS"/>
    <property type="match status" value="1"/>
</dbReference>
<dbReference type="Gene3D" id="3.30.460.10">
    <property type="entry name" value="Beta Polymerase, domain 2"/>
    <property type="match status" value="1"/>
</dbReference>
<reference evidence="4" key="2">
    <citation type="submission" date="2021-04" db="EMBL/GenBank/DDBJ databases">
        <authorList>
            <person name="Gilroy R."/>
        </authorList>
    </citation>
    <scope>NUCLEOTIDE SEQUENCE</scope>
    <source>
        <strain evidence="4">Gambia2-208</strain>
    </source>
</reference>
<dbReference type="PROSITE" id="PS51880">
    <property type="entry name" value="TGS"/>
    <property type="match status" value="1"/>
</dbReference>
<dbReference type="Pfam" id="PF13328">
    <property type="entry name" value="HD_4"/>
    <property type="match status" value="1"/>
</dbReference>
<dbReference type="SUPFAM" id="SSF81301">
    <property type="entry name" value="Nucleotidyltransferase"/>
    <property type="match status" value="1"/>
</dbReference>
<evidence type="ECO:0000259" key="3">
    <source>
        <dbReference type="PROSITE" id="PS51880"/>
    </source>
</evidence>
<evidence type="ECO:0000259" key="2">
    <source>
        <dbReference type="PROSITE" id="PS51671"/>
    </source>
</evidence>
<dbReference type="SMART" id="SM00954">
    <property type="entry name" value="RelA_SpoT"/>
    <property type="match status" value="1"/>
</dbReference>
<dbReference type="Proteomes" id="UP000886851">
    <property type="component" value="Unassembled WGS sequence"/>
</dbReference>
<dbReference type="Pfam" id="PF19296">
    <property type="entry name" value="RelA_AH_RIS"/>
    <property type="match status" value="1"/>
</dbReference>